<feature type="domain" description="Beta-xylosidase C-terminal Concanavalin A-like" evidence="7">
    <location>
        <begin position="344"/>
        <end position="546"/>
    </location>
</feature>
<dbReference type="SUPFAM" id="SSF75005">
    <property type="entry name" value="Arabinanase/levansucrase/invertase"/>
    <property type="match status" value="1"/>
</dbReference>
<proteinExistence type="inferred from homology"/>
<dbReference type="InterPro" id="IPR051795">
    <property type="entry name" value="Glycosyl_Hydrlase_43"/>
</dbReference>
<evidence type="ECO:0000259" key="7">
    <source>
        <dbReference type="Pfam" id="PF17851"/>
    </source>
</evidence>
<dbReference type="Proteomes" id="UP000012429">
    <property type="component" value="Unassembled WGS sequence"/>
</dbReference>
<evidence type="ECO:0000256" key="2">
    <source>
        <dbReference type="ARBA" id="ARBA00022801"/>
    </source>
</evidence>
<dbReference type="Gene3D" id="2.60.120.200">
    <property type="match status" value="1"/>
</dbReference>
<feature type="site" description="Important for catalytic activity, responsible for pKa modulation of the active site Glu and correct orientation of both the proton donor and substrate" evidence="5">
    <location>
        <position position="139"/>
    </location>
</feature>
<protein>
    <submittedName>
        <fullName evidence="8">Putative glucosyll hydrolase</fullName>
    </submittedName>
</protein>
<feature type="active site" description="Proton donor" evidence="4">
    <location>
        <position position="205"/>
    </location>
</feature>
<evidence type="ECO:0000256" key="6">
    <source>
        <dbReference type="RuleBase" id="RU361187"/>
    </source>
</evidence>
<reference evidence="8 9" key="1">
    <citation type="journal article" date="2012" name="BMC Genomics">
        <title>Genomic basis of broad host range and environmental adaptability of Rhizobium tropici CIAT 899 and Rhizobium sp. PRF 81 which are used in inoculants for common bean (Phaseolus vulgaris L.).</title>
        <authorList>
            <person name="Ormeno-Orrillo E."/>
            <person name="Menna P."/>
            <person name="Almeida L.G."/>
            <person name="Ollero F.J."/>
            <person name="Nicolas M.F."/>
            <person name="Pains Rodrigues E."/>
            <person name="Shigueyoshi Nakatani A."/>
            <person name="Silva Batista J.S."/>
            <person name="Oliveira Chueire L.M."/>
            <person name="Souza R.C."/>
            <person name="Ribeiro Vasconcelos A.T."/>
            <person name="Megias M."/>
            <person name="Hungria M."/>
            <person name="Martinez-Romero E."/>
        </authorList>
    </citation>
    <scope>NUCLEOTIDE SEQUENCE [LARGE SCALE GENOMIC DNA]</scope>
    <source>
        <strain evidence="8 9">PRF 81</strain>
    </source>
</reference>
<comment type="caution">
    <text evidence="8">The sequence shown here is derived from an EMBL/GenBank/DDBJ whole genome shotgun (WGS) entry which is preliminary data.</text>
</comment>
<evidence type="ECO:0000313" key="9">
    <source>
        <dbReference type="Proteomes" id="UP000012429"/>
    </source>
</evidence>
<evidence type="ECO:0000256" key="3">
    <source>
        <dbReference type="ARBA" id="ARBA00023295"/>
    </source>
</evidence>
<accession>N6U9I8</accession>
<dbReference type="STRING" id="363754.RHSP_52256"/>
<dbReference type="EMBL" id="AQHN01000010">
    <property type="protein sequence ID" value="ENN89219.1"/>
    <property type="molecule type" value="Genomic_DNA"/>
</dbReference>
<dbReference type="Gene3D" id="2.115.10.20">
    <property type="entry name" value="Glycosyl hydrolase domain, family 43"/>
    <property type="match status" value="1"/>
</dbReference>
<evidence type="ECO:0000256" key="4">
    <source>
        <dbReference type="PIRSR" id="PIRSR606710-1"/>
    </source>
</evidence>
<comment type="similarity">
    <text evidence="1 6">Belongs to the glycosyl hydrolase 43 family.</text>
</comment>
<dbReference type="InterPro" id="IPR041542">
    <property type="entry name" value="GH43_C2"/>
</dbReference>
<dbReference type="InterPro" id="IPR013320">
    <property type="entry name" value="ConA-like_dom_sf"/>
</dbReference>
<dbReference type="Pfam" id="PF04616">
    <property type="entry name" value="Glyco_hydro_43"/>
    <property type="match status" value="1"/>
</dbReference>
<keyword evidence="3 6" id="KW-0326">Glycosidase</keyword>
<sequence>MLALIVVSGGGSFMIRNPILPGFNPDPSICRVGEDYYIATSTFEWYPGVQIHHSRDLVNWTLVRRPLERASQLDLRGEPDSCGIWAPCLSYAEGLFWLVYTDVKRYDGNFKDAHNYIVTSPTMEGEWSERIYVNSSGFDPSLFHDDDGRKWFVNMQWNHRTESYGGSPKTPAFDGILLQEWDPATKSLKGSIRNIFAGTDLGLVEGPHLFKRNGWYYLTTAEGGTGYDHAVTMARSRDIAGPYELHPNKYLITSKDHPEAALQRAGHGQYVETHDGQFYHTHLCGRPLPPHRRCTLGRETALQKCVWKEDGWLYLEDGTSVPDVHVPGLNGAQRIEKPRRSGYNFDERELPLDFQWPRTPQPECIFSLTARPGHLRLFARESIGSWFEQALVARRQEHHSFRAETVVEFAPDTYHQVAGLTHYYNRFKLHAIAVTLHEKLGRCVTIMTCAGDYPNGRLSFPVGGGVAVPEGRIQLAMEVRDNDLQFFWQAEGMGAWQAIGPMLDAGVISDEGGRGEHGSFTGAFTGMFAFDTSGQAKMADFDWFNYDEL</sequence>
<dbReference type="AlphaFoldDB" id="N6U9I8"/>
<dbReference type="InterPro" id="IPR006710">
    <property type="entry name" value="Glyco_hydro_43"/>
</dbReference>
<evidence type="ECO:0000256" key="5">
    <source>
        <dbReference type="PIRSR" id="PIRSR606710-2"/>
    </source>
</evidence>
<gene>
    <name evidence="8" type="ORF">RHSP_52256</name>
</gene>
<organism evidence="8 9">
    <name type="scientific">Rhizobium freirei PRF 81</name>
    <dbReference type="NCBI Taxonomy" id="363754"/>
    <lineage>
        <taxon>Bacteria</taxon>
        <taxon>Pseudomonadati</taxon>
        <taxon>Pseudomonadota</taxon>
        <taxon>Alphaproteobacteria</taxon>
        <taxon>Hyphomicrobiales</taxon>
        <taxon>Rhizobiaceae</taxon>
        <taxon>Rhizobium/Agrobacterium group</taxon>
        <taxon>Rhizobium</taxon>
    </lineage>
</organism>
<dbReference type="CDD" id="cd09000">
    <property type="entry name" value="GH43_SXA-like"/>
    <property type="match status" value="1"/>
</dbReference>
<evidence type="ECO:0000256" key="1">
    <source>
        <dbReference type="ARBA" id="ARBA00009865"/>
    </source>
</evidence>
<dbReference type="PATRIC" id="fig|363754.4.peg.728"/>
<dbReference type="GO" id="GO:0005975">
    <property type="term" value="P:carbohydrate metabolic process"/>
    <property type="evidence" value="ECO:0007669"/>
    <property type="project" value="InterPro"/>
</dbReference>
<dbReference type="Pfam" id="PF17851">
    <property type="entry name" value="GH43_C2"/>
    <property type="match status" value="1"/>
</dbReference>
<feature type="active site" description="Proton acceptor" evidence="4">
    <location>
        <position position="26"/>
    </location>
</feature>
<keyword evidence="9" id="KW-1185">Reference proteome</keyword>
<dbReference type="SUPFAM" id="SSF49899">
    <property type="entry name" value="Concanavalin A-like lectins/glucanases"/>
    <property type="match status" value="1"/>
</dbReference>
<dbReference type="InterPro" id="IPR023296">
    <property type="entry name" value="Glyco_hydro_beta-prop_sf"/>
</dbReference>
<evidence type="ECO:0000313" key="8">
    <source>
        <dbReference type="EMBL" id="ENN89219.1"/>
    </source>
</evidence>
<dbReference type="PANTHER" id="PTHR42812:SF12">
    <property type="entry name" value="BETA-XYLOSIDASE-RELATED"/>
    <property type="match status" value="1"/>
</dbReference>
<keyword evidence="2 6" id="KW-0378">Hydrolase</keyword>
<dbReference type="GO" id="GO:0004553">
    <property type="term" value="F:hydrolase activity, hydrolyzing O-glycosyl compounds"/>
    <property type="evidence" value="ECO:0007669"/>
    <property type="project" value="InterPro"/>
</dbReference>
<name>N6U9I8_9HYPH</name>
<dbReference type="PANTHER" id="PTHR42812">
    <property type="entry name" value="BETA-XYLOSIDASE"/>
    <property type="match status" value="1"/>
</dbReference>